<dbReference type="InterPro" id="IPR050265">
    <property type="entry name" value="Fe/Mn_Superoxide_Dismutase"/>
</dbReference>
<evidence type="ECO:0000256" key="4">
    <source>
        <dbReference type="ARBA" id="ARBA00023002"/>
    </source>
</evidence>
<proteinExistence type="inferred from homology"/>
<dbReference type="SUPFAM" id="SSF46609">
    <property type="entry name" value="Fe,Mn superoxide dismutase (SOD), N-terminal domain"/>
    <property type="match status" value="1"/>
</dbReference>
<keyword evidence="3 5" id="KW-0479">Metal-binding</keyword>
<protein>
    <recommendedName>
        <fullName evidence="2">superoxide dismutase</fullName>
        <ecNumber evidence="2">1.15.1.1</ecNumber>
    </recommendedName>
</protein>
<dbReference type="Gene3D" id="3.55.40.20">
    <property type="entry name" value="Iron/manganese superoxide dismutase, C-terminal domain"/>
    <property type="match status" value="1"/>
</dbReference>
<dbReference type="EC" id="1.15.1.1" evidence="2"/>
<feature type="binding site" evidence="5">
    <location>
        <position position="162"/>
    </location>
    <ligand>
        <name>Mn(2+)</name>
        <dbReference type="ChEBI" id="CHEBI:29035"/>
    </ligand>
</feature>
<dbReference type="PIRSF" id="PIRSF000349">
    <property type="entry name" value="SODismutase"/>
    <property type="match status" value="1"/>
</dbReference>
<dbReference type="SUPFAM" id="SSF54719">
    <property type="entry name" value="Fe,Mn superoxide dismutase (SOD), C-terminal domain"/>
    <property type="match status" value="1"/>
</dbReference>
<dbReference type="Proteomes" id="UP000034236">
    <property type="component" value="Unassembled WGS sequence"/>
</dbReference>
<accession>A0A0G0VVX9</accession>
<dbReference type="InterPro" id="IPR036314">
    <property type="entry name" value="SOD_C_sf"/>
</dbReference>
<dbReference type="EMBL" id="LCBE01000002">
    <property type="protein sequence ID" value="KKS05000.1"/>
    <property type="molecule type" value="Genomic_DNA"/>
</dbReference>
<evidence type="ECO:0000256" key="5">
    <source>
        <dbReference type="PIRSR" id="PIRSR000349-1"/>
    </source>
</evidence>
<dbReference type="InterPro" id="IPR036324">
    <property type="entry name" value="Mn/Fe_SOD_N_sf"/>
</dbReference>
<gene>
    <name evidence="7" type="ORF">UU58_C0002G0012</name>
</gene>
<feature type="domain" description="Manganese/iron superoxide dismutase C-terminal" evidence="6">
    <location>
        <begin position="92"/>
        <end position="191"/>
    </location>
</feature>
<feature type="binding site" evidence="5">
    <location>
        <position position="74"/>
    </location>
    <ligand>
        <name>Mn(2+)</name>
        <dbReference type="ChEBI" id="CHEBI:29035"/>
    </ligand>
</feature>
<dbReference type="PANTHER" id="PTHR11404">
    <property type="entry name" value="SUPEROXIDE DISMUTASE 2"/>
    <property type="match status" value="1"/>
</dbReference>
<evidence type="ECO:0000259" key="6">
    <source>
        <dbReference type="Pfam" id="PF02777"/>
    </source>
</evidence>
<dbReference type="Pfam" id="PF02777">
    <property type="entry name" value="Sod_Fe_C"/>
    <property type="match status" value="1"/>
</dbReference>
<dbReference type="PANTHER" id="PTHR11404:SF6">
    <property type="entry name" value="SUPEROXIDE DISMUTASE [MN], MITOCHONDRIAL"/>
    <property type="match status" value="1"/>
</dbReference>
<evidence type="ECO:0000256" key="2">
    <source>
        <dbReference type="ARBA" id="ARBA00012682"/>
    </source>
</evidence>
<name>A0A0G0VVX9_9BACT</name>
<feature type="binding site" evidence="5">
    <location>
        <position position="25"/>
    </location>
    <ligand>
        <name>Mn(2+)</name>
        <dbReference type="ChEBI" id="CHEBI:29035"/>
    </ligand>
</feature>
<dbReference type="InterPro" id="IPR019832">
    <property type="entry name" value="Mn/Fe_SOD_C"/>
</dbReference>
<feature type="binding site" evidence="5">
    <location>
        <position position="158"/>
    </location>
    <ligand>
        <name>Mn(2+)</name>
        <dbReference type="ChEBI" id="CHEBI:29035"/>
    </ligand>
</feature>
<dbReference type="GO" id="GO:0004784">
    <property type="term" value="F:superoxide dismutase activity"/>
    <property type="evidence" value="ECO:0007669"/>
    <property type="project" value="UniProtKB-EC"/>
</dbReference>
<keyword evidence="4" id="KW-0560">Oxidoreductase</keyword>
<dbReference type="Gene3D" id="1.10.287.990">
    <property type="entry name" value="Fe,Mn superoxide dismutase (SOD) domain"/>
    <property type="match status" value="1"/>
</dbReference>
<dbReference type="AlphaFoldDB" id="A0A0G0VVX9"/>
<reference evidence="7 8" key="1">
    <citation type="journal article" date="2015" name="Nature">
        <title>rRNA introns, odd ribosomes, and small enigmatic genomes across a large radiation of phyla.</title>
        <authorList>
            <person name="Brown C.T."/>
            <person name="Hug L.A."/>
            <person name="Thomas B.C."/>
            <person name="Sharon I."/>
            <person name="Castelle C.J."/>
            <person name="Singh A."/>
            <person name="Wilkins M.J."/>
            <person name="Williams K.H."/>
            <person name="Banfield J.F."/>
        </authorList>
    </citation>
    <scope>NUCLEOTIDE SEQUENCE [LARGE SCALE GENOMIC DNA]</scope>
</reference>
<sequence length="197" mass="23197">MKKFEEIKFNIGPLKGISAKNIEEHLKLYAGYVKHSNLILEKIDELAKDAEKNAYALGEIQRRFGFEYNGMRNHEIYFASLSGEAQTLTDDSKLKKAIIDEWGSFEIWLNRFKSIAMTRGIGWAMLYYDKKDKRLLLTWVDEQHMGQLQDCTLVLGLDMWEHAFIYDYPTSEKKKYVEAFFENLNWTVIEENFKAIQ</sequence>
<evidence type="ECO:0000256" key="1">
    <source>
        <dbReference type="ARBA" id="ARBA00008714"/>
    </source>
</evidence>
<comment type="caution">
    <text evidence="7">The sequence shown here is derived from an EMBL/GenBank/DDBJ whole genome shotgun (WGS) entry which is preliminary data.</text>
</comment>
<evidence type="ECO:0000256" key="3">
    <source>
        <dbReference type="ARBA" id="ARBA00022723"/>
    </source>
</evidence>
<organism evidence="7 8">
    <name type="scientific">Candidatus Nomurabacteria bacterium GW2011_GWA2_41_25</name>
    <dbReference type="NCBI Taxonomy" id="1618736"/>
    <lineage>
        <taxon>Bacteria</taxon>
        <taxon>Candidatus Nomuraibacteriota</taxon>
    </lineage>
</organism>
<comment type="similarity">
    <text evidence="1">Belongs to the iron/manganese superoxide dismutase family.</text>
</comment>
<dbReference type="InterPro" id="IPR001189">
    <property type="entry name" value="Mn/Fe_SOD"/>
</dbReference>
<dbReference type="GO" id="GO:0046872">
    <property type="term" value="F:metal ion binding"/>
    <property type="evidence" value="ECO:0007669"/>
    <property type="project" value="UniProtKB-KW"/>
</dbReference>
<evidence type="ECO:0000313" key="7">
    <source>
        <dbReference type="EMBL" id="KKS05000.1"/>
    </source>
</evidence>
<evidence type="ECO:0000313" key="8">
    <source>
        <dbReference type="Proteomes" id="UP000034236"/>
    </source>
</evidence>